<dbReference type="PANTHER" id="PTHR43867:SF4">
    <property type="entry name" value="BETA-(1-3)-GLUCOSYL TRANSFERASE"/>
    <property type="match status" value="1"/>
</dbReference>
<keyword evidence="6 8" id="KW-1133">Transmembrane helix</keyword>
<dbReference type="Proteomes" id="UP000051202">
    <property type="component" value="Unassembled WGS sequence"/>
</dbReference>
<dbReference type="Pfam" id="PF13632">
    <property type="entry name" value="Glyco_trans_2_3"/>
    <property type="match status" value="1"/>
</dbReference>
<keyword evidence="5 8" id="KW-0812">Transmembrane</keyword>
<evidence type="ECO:0000256" key="4">
    <source>
        <dbReference type="ARBA" id="ARBA00022679"/>
    </source>
</evidence>
<evidence type="ECO:0000313" key="11">
    <source>
        <dbReference type="Proteomes" id="UP000051202"/>
    </source>
</evidence>
<evidence type="ECO:0000256" key="2">
    <source>
        <dbReference type="ARBA" id="ARBA00004881"/>
    </source>
</evidence>
<dbReference type="SUPFAM" id="SSF53448">
    <property type="entry name" value="Nucleotide-diphospho-sugar transferases"/>
    <property type="match status" value="1"/>
</dbReference>
<gene>
    <name evidence="10" type="ORF">AS194_11295</name>
</gene>
<feature type="transmembrane region" description="Helical" evidence="8">
    <location>
        <begin position="338"/>
        <end position="355"/>
    </location>
</feature>
<keyword evidence="3" id="KW-0328">Glycosyltransferase</keyword>
<comment type="caution">
    <text evidence="10">The sequence shown here is derived from an EMBL/GenBank/DDBJ whole genome shotgun (WGS) entry which is preliminary data.</text>
</comment>
<keyword evidence="4" id="KW-0808">Transferase</keyword>
<dbReference type="GO" id="GO:0005886">
    <property type="term" value="C:plasma membrane"/>
    <property type="evidence" value="ECO:0007669"/>
    <property type="project" value="TreeGrafter"/>
</dbReference>
<accession>A0A0T6DNX6</accession>
<sequence>MTPLTPASRMMHGVQDTVFAPASSQSTAATIAFSFQLMTRAEPPEIVIATIKSLLAVKQAVDEILIIDNNHTDKSLYQPLAAFCESLDAALNVRFYHIDEIAGYKAGALNLALAWMDRRCSHIVVVDSDYEALPHAREAMVQAINDYPEHTLLQFPQFYRSAHLEDIHSELNHYFNHHLYQPRNRMRALSTGTYAVIRRRDLQQLGGWSGASITEDAQMGVLMHQHDMRSAFIPTVIATGLLPATLCDLLAQRQRWVYGNMQIFCRYLATPLLRRLHPMYAASMATTKHGKAEQRRYQRAHLSQLSAWVNGTGILILLQLITVMVMALTLIVGHDSTWALPILAVIYTGYGVFLLRRLWAYLRDQAPLTQQMQRGYRHTIAKRIRTWLMHLNFWEVGALCWLPVLWGRQKPFVCTPKIAPDATQSALKHANRRALPKLLLMLNALTALLVSPLSAAYSPILFACALTVFGLKLIAARLALANYSAASEAEYLLSLPEPSAPFPLLNTEYVKPLNIQKMPFIETTDRVQDKQTINF</sequence>
<dbReference type="EMBL" id="LNDJ01000099">
    <property type="protein sequence ID" value="KRU21680.1"/>
    <property type="molecule type" value="Genomic_DNA"/>
</dbReference>
<dbReference type="PANTHER" id="PTHR43867">
    <property type="entry name" value="CELLULOSE SYNTHASE CATALYTIC SUBUNIT A [UDP-FORMING]"/>
    <property type="match status" value="1"/>
</dbReference>
<evidence type="ECO:0000256" key="3">
    <source>
        <dbReference type="ARBA" id="ARBA00022676"/>
    </source>
</evidence>
<proteinExistence type="predicted"/>
<feature type="transmembrane region" description="Helical" evidence="8">
    <location>
        <begin position="305"/>
        <end position="332"/>
    </location>
</feature>
<feature type="domain" description="Glycosyltransferase 2-like" evidence="9">
    <location>
        <begin position="122"/>
        <end position="337"/>
    </location>
</feature>
<evidence type="ECO:0000256" key="5">
    <source>
        <dbReference type="ARBA" id="ARBA00022692"/>
    </source>
</evidence>
<feature type="transmembrane region" description="Helical" evidence="8">
    <location>
        <begin position="434"/>
        <end position="454"/>
    </location>
</feature>
<evidence type="ECO:0000256" key="7">
    <source>
        <dbReference type="ARBA" id="ARBA00023136"/>
    </source>
</evidence>
<dbReference type="Gene3D" id="3.90.550.10">
    <property type="entry name" value="Spore Coat Polysaccharide Biosynthesis Protein SpsA, Chain A"/>
    <property type="match status" value="1"/>
</dbReference>
<feature type="transmembrane region" description="Helical" evidence="8">
    <location>
        <begin position="460"/>
        <end position="480"/>
    </location>
</feature>
<dbReference type="STRING" id="554343.AS194_11295"/>
<dbReference type="InterPro" id="IPR050321">
    <property type="entry name" value="Glycosyltr_2/OpgH_subfam"/>
</dbReference>
<evidence type="ECO:0000256" key="1">
    <source>
        <dbReference type="ARBA" id="ARBA00004141"/>
    </source>
</evidence>
<keyword evidence="11" id="KW-1185">Reference proteome</keyword>
<evidence type="ECO:0000259" key="9">
    <source>
        <dbReference type="Pfam" id="PF13632"/>
    </source>
</evidence>
<reference evidence="10 11" key="1">
    <citation type="submission" date="2015-11" db="EMBL/GenBank/DDBJ databases">
        <title>Permanent draft genome of Psychrobacter piscatorii LQ58.</title>
        <authorList>
            <person name="Zhou M."/>
            <person name="Dong B."/>
            <person name="Liu Q."/>
        </authorList>
    </citation>
    <scope>NUCLEOTIDE SEQUENCE [LARGE SCALE GENOMIC DNA]</scope>
    <source>
        <strain evidence="10 11">LQ58</strain>
    </source>
</reference>
<name>A0A0T6DNX6_9GAMM</name>
<organism evidence="10 11">
    <name type="scientific">Psychrobacter piscatorii</name>
    <dbReference type="NCBI Taxonomy" id="554343"/>
    <lineage>
        <taxon>Bacteria</taxon>
        <taxon>Pseudomonadati</taxon>
        <taxon>Pseudomonadota</taxon>
        <taxon>Gammaproteobacteria</taxon>
        <taxon>Moraxellales</taxon>
        <taxon>Moraxellaceae</taxon>
        <taxon>Psychrobacter</taxon>
    </lineage>
</organism>
<feature type="transmembrane region" description="Helical" evidence="8">
    <location>
        <begin position="231"/>
        <end position="251"/>
    </location>
</feature>
<comment type="pathway">
    <text evidence="2">Glycan metabolism.</text>
</comment>
<dbReference type="InterPro" id="IPR029044">
    <property type="entry name" value="Nucleotide-diphossugar_trans"/>
</dbReference>
<evidence type="ECO:0000313" key="10">
    <source>
        <dbReference type="EMBL" id="KRU21680.1"/>
    </source>
</evidence>
<dbReference type="AlphaFoldDB" id="A0A0T6DNX6"/>
<keyword evidence="7 8" id="KW-0472">Membrane</keyword>
<dbReference type="InterPro" id="IPR001173">
    <property type="entry name" value="Glyco_trans_2-like"/>
</dbReference>
<dbReference type="GO" id="GO:0016758">
    <property type="term" value="F:hexosyltransferase activity"/>
    <property type="evidence" value="ECO:0007669"/>
    <property type="project" value="TreeGrafter"/>
</dbReference>
<evidence type="ECO:0000256" key="8">
    <source>
        <dbReference type="SAM" id="Phobius"/>
    </source>
</evidence>
<comment type="subcellular location">
    <subcellularLocation>
        <location evidence="1">Membrane</location>
        <topology evidence="1">Multi-pass membrane protein</topology>
    </subcellularLocation>
</comment>
<dbReference type="RefSeq" id="WP_058025531.1">
    <property type="nucleotide sequence ID" value="NZ_LNDJ01000099.1"/>
</dbReference>
<evidence type="ECO:0000256" key="6">
    <source>
        <dbReference type="ARBA" id="ARBA00022989"/>
    </source>
</evidence>
<protein>
    <recommendedName>
        <fullName evidence="9">Glycosyltransferase 2-like domain-containing protein</fullName>
    </recommendedName>
</protein>